<dbReference type="RefSeq" id="XP_047772599.1">
    <property type="nucleotide sequence ID" value="XM_047921941.1"/>
</dbReference>
<dbReference type="EMBL" id="JADCUA010000043">
    <property type="protein sequence ID" value="KAH9829081.1"/>
    <property type="molecule type" value="Genomic_DNA"/>
</dbReference>
<evidence type="ECO:0000313" key="1">
    <source>
        <dbReference type="EMBL" id="KAH9829081.1"/>
    </source>
</evidence>
<name>A0ABQ8JY22_9APHY</name>
<evidence type="ECO:0000313" key="2">
    <source>
        <dbReference type="Proteomes" id="UP000814176"/>
    </source>
</evidence>
<dbReference type="GeneID" id="72002673"/>
<reference evidence="1 2" key="1">
    <citation type="journal article" date="2021" name="Environ. Microbiol.">
        <title>Gene family expansions and transcriptome signatures uncover fungal adaptations to wood decay.</title>
        <authorList>
            <person name="Hage H."/>
            <person name="Miyauchi S."/>
            <person name="Viragh M."/>
            <person name="Drula E."/>
            <person name="Min B."/>
            <person name="Chaduli D."/>
            <person name="Navarro D."/>
            <person name="Favel A."/>
            <person name="Norest M."/>
            <person name="Lesage-Meessen L."/>
            <person name="Balint B."/>
            <person name="Merenyi Z."/>
            <person name="de Eugenio L."/>
            <person name="Morin E."/>
            <person name="Martinez A.T."/>
            <person name="Baldrian P."/>
            <person name="Stursova M."/>
            <person name="Martinez M.J."/>
            <person name="Novotny C."/>
            <person name="Magnuson J.K."/>
            <person name="Spatafora J.W."/>
            <person name="Maurice S."/>
            <person name="Pangilinan J."/>
            <person name="Andreopoulos W."/>
            <person name="LaButti K."/>
            <person name="Hundley H."/>
            <person name="Na H."/>
            <person name="Kuo A."/>
            <person name="Barry K."/>
            <person name="Lipzen A."/>
            <person name="Henrissat B."/>
            <person name="Riley R."/>
            <person name="Ahrendt S."/>
            <person name="Nagy L.G."/>
            <person name="Grigoriev I.V."/>
            <person name="Martin F."/>
            <person name="Rosso M.N."/>
        </authorList>
    </citation>
    <scope>NUCLEOTIDE SEQUENCE [LARGE SCALE GENOMIC DNA]</scope>
    <source>
        <strain evidence="1 2">CIRM-BRFM 1785</strain>
    </source>
</reference>
<proteinExistence type="predicted"/>
<comment type="caution">
    <text evidence="1">The sequence shown here is derived from an EMBL/GenBank/DDBJ whole genome shotgun (WGS) entry which is preliminary data.</text>
</comment>
<dbReference type="Proteomes" id="UP000814176">
    <property type="component" value="Unassembled WGS sequence"/>
</dbReference>
<organism evidence="1 2">
    <name type="scientific">Rhodofomes roseus</name>
    <dbReference type="NCBI Taxonomy" id="34475"/>
    <lineage>
        <taxon>Eukaryota</taxon>
        <taxon>Fungi</taxon>
        <taxon>Dikarya</taxon>
        <taxon>Basidiomycota</taxon>
        <taxon>Agaricomycotina</taxon>
        <taxon>Agaricomycetes</taxon>
        <taxon>Polyporales</taxon>
        <taxon>Rhodofomes</taxon>
    </lineage>
</organism>
<protein>
    <submittedName>
        <fullName evidence="1">Uncharacterized protein</fullName>
    </submittedName>
</protein>
<sequence length="377" mass="41862">MSAQGTLFAWHIAGGSPVFASSAGLGTAIFVRRVGWGRAAAKCTEGSHLLADVEMYIAERSARDDSERRMRAMFEEGAQLAREGRGDDGGGNSRLFWTRRRVADEARRRCTWRIAGAGCLSPSEARCLNARPADRADAFARRVCHVTSASLVDALAGCIKERWECPQVRGRRCQEGERGALQVAHVATRNLYLAAGERVTAASGRCRRRGWVIVNVRPIEHNGWEENSQAHTLSDSMRQDVMGQAHSGTDRIVQDSMESGNPYCPVRSFRIWAGRIVLVVAPAGALESQVELRVEFSLLVRNKPGQIRPDWTRNLNTASETPPMQSHLYEGLYRTKIEGPSNVPMRPAQIRKDRTGQYGLVRDHSRSVGIWQDPDRS</sequence>
<gene>
    <name evidence="1" type="ORF">C8Q71DRAFT_728295</name>
</gene>
<keyword evidence="2" id="KW-1185">Reference proteome</keyword>
<accession>A0ABQ8JY22</accession>